<dbReference type="EMBL" id="JACGWJ010000023">
    <property type="protein sequence ID" value="KAL0326396.1"/>
    <property type="molecule type" value="Genomic_DNA"/>
</dbReference>
<sequence>MVSICCSCVLSVDLVFHEKKKLLLRACGEFFLSEPQESQCLEQTYTDDLTGWSTETAADQTARVEAQATTHRLGQQLAEEQAARLKAESMAQAAQKESDDEIRKLREHLERAHRENEEFRKQAESGKCVIL</sequence>
<reference evidence="2" key="2">
    <citation type="journal article" date="2024" name="Plant">
        <title>Genomic evolution and insights into agronomic trait innovations of Sesamum species.</title>
        <authorList>
            <person name="Miao H."/>
            <person name="Wang L."/>
            <person name="Qu L."/>
            <person name="Liu H."/>
            <person name="Sun Y."/>
            <person name="Le M."/>
            <person name="Wang Q."/>
            <person name="Wei S."/>
            <person name="Zheng Y."/>
            <person name="Lin W."/>
            <person name="Duan Y."/>
            <person name="Cao H."/>
            <person name="Xiong S."/>
            <person name="Wang X."/>
            <person name="Wei L."/>
            <person name="Li C."/>
            <person name="Ma Q."/>
            <person name="Ju M."/>
            <person name="Zhao R."/>
            <person name="Li G."/>
            <person name="Mu C."/>
            <person name="Tian Q."/>
            <person name="Mei H."/>
            <person name="Zhang T."/>
            <person name="Gao T."/>
            <person name="Zhang H."/>
        </authorList>
    </citation>
    <scope>NUCLEOTIDE SEQUENCE</scope>
    <source>
        <strain evidence="2">G02</strain>
    </source>
</reference>
<dbReference type="AlphaFoldDB" id="A0AAW2M8G1"/>
<evidence type="ECO:0000313" key="2">
    <source>
        <dbReference type="EMBL" id="KAL0326396.1"/>
    </source>
</evidence>
<protein>
    <submittedName>
        <fullName evidence="2">Immune-associated nucleotide-binding protein 9</fullName>
    </submittedName>
</protein>
<reference evidence="2" key="1">
    <citation type="submission" date="2020-06" db="EMBL/GenBank/DDBJ databases">
        <authorList>
            <person name="Li T."/>
            <person name="Hu X."/>
            <person name="Zhang T."/>
            <person name="Song X."/>
            <person name="Zhang H."/>
            <person name="Dai N."/>
            <person name="Sheng W."/>
            <person name="Hou X."/>
            <person name="Wei L."/>
        </authorList>
    </citation>
    <scope>NUCLEOTIDE SEQUENCE</scope>
    <source>
        <strain evidence="2">G02</strain>
        <tissue evidence="2">Leaf</tissue>
    </source>
</reference>
<comment type="caution">
    <text evidence="2">The sequence shown here is derived from an EMBL/GenBank/DDBJ whole genome shotgun (WGS) entry which is preliminary data.</text>
</comment>
<evidence type="ECO:0000256" key="1">
    <source>
        <dbReference type="SAM" id="Coils"/>
    </source>
</evidence>
<accession>A0AAW2M8G1</accession>
<keyword evidence="1" id="KW-0175">Coiled coil</keyword>
<feature type="coiled-coil region" evidence="1">
    <location>
        <begin position="77"/>
        <end position="122"/>
    </location>
</feature>
<proteinExistence type="predicted"/>
<name>A0AAW2M8G1_SESRA</name>
<organism evidence="2">
    <name type="scientific">Sesamum radiatum</name>
    <name type="common">Black benniseed</name>
    <dbReference type="NCBI Taxonomy" id="300843"/>
    <lineage>
        <taxon>Eukaryota</taxon>
        <taxon>Viridiplantae</taxon>
        <taxon>Streptophyta</taxon>
        <taxon>Embryophyta</taxon>
        <taxon>Tracheophyta</taxon>
        <taxon>Spermatophyta</taxon>
        <taxon>Magnoliopsida</taxon>
        <taxon>eudicotyledons</taxon>
        <taxon>Gunneridae</taxon>
        <taxon>Pentapetalae</taxon>
        <taxon>asterids</taxon>
        <taxon>lamiids</taxon>
        <taxon>Lamiales</taxon>
        <taxon>Pedaliaceae</taxon>
        <taxon>Sesamum</taxon>
    </lineage>
</organism>
<gene>
    <name evidence="2" type="ORF">Sradi_5208900</name>
</gene>